<feature type="non-terminal residue" evidence="1">
    <location>
        <position position="270"/>
    </location>
</feature>
<dbReference type="EMBL" id="BARU01011447">
    <property type="protein sequence ID" value="GAH44963.1"/>
    <property type="molecule type" value="Genomic_DNA"/>
</dbReference>
<feature type="non-terminal residue" evidence="1">
    <location>
        <position position="1"/>
    </location>
</feature>
<name>X1HI62_9ZZZZ</name>
<reference evidence="1" key="1">
    <citation type="journal article" date="2014" name="Front. Microbiol.">
        <title>High frequency of phylogenetically diverse reductive dehalogenase-homologous genes in deep subseafloor sedimentary metagenomes.</title>
        <authorList>
            <person name="Kawai M."/>
            <person name="Futagami T."/>
            <person name="Toyoda A."/>
            <person name="Takaki Y."/>
            <person name="Nishi S."/>
            <person name="Hori S."/>
            <person name="Arai W."/>
            <person name="Tsubouchi T."/>
            <person name="Morono Y."/>
            <person name="Uchiyama I."/>
            <person name="Ito T."/>
            <person name="Fujiyama A."/>
            <person name="Inagaki F."/>
            <person name="Takami H."/>
        </authorList>
    </citation>
    <scope>NUCLEOTIDE SEQUENCE</scope>
    <source>
        <strain evidence="1">Expedition CK06-06</strain>
    </source>
</reference>
<organism evidence="1">
    <name type="scientific">marine sediment metagenome</name>
    <dbReference type="NCBI Taxonomy" id="412755"/>
    <lineage>
        <taxon>unclassified sequences</taxon>
        <taxon>metagenomes</taxon>
        <taxon>ecological metagenomes</taxon>
    </lineage>
</organism>
<proteinExistence type="predicted"/>
<sequence>RQTNYGAAQIAPIRIGTQVIYAQKGGLKIRNFAYSLESDAYSSKDLTLLSEHITHPRVLESEFQNEPDSIGWYIREDGQLIGVSYEPEFDITGWFRLVTDGEFESISVTDGFADNRYDDVYVSVKRVIEGNDYRYIEKLERPLAREDIVENAFYVDSGLTYEGVPITTFSGLDHLEGETVQVLADGAIHPDRVVVGGEISLQQTASIVHVGLAQNSTLKTMRVEGGNPIGTAQGKTKRINKSYVRLYRSVGILINGERVFMGPPVMNEPV</sequence>
<comment type="caution">
    <text evidence="1">The sequence shown here is derived from an EMBL/GenBank/DDBJ whole genome shotgun (WGS) entry which is preliminary data.</text>
</comment>
<evidence type="ECO:0000313" key="1">
    <source>
        <dbReference type="EMBL" id="GAH44963.1"/>
    </source>
</evidence>
<gene>
    <name evidence="1" type="ORF">S03H2_21490</name>
</gene>
<accession>X1HI62</accession>
<dbReference type="AlphaFoldDB" id="X1HI62"/>
<protein>
    <submittedName>
        <fullName evidence="1">Uncharacterized protein</fullName>
    </submittedName>
</protein>